<reference evidence="1 2" key="1">
    <citation type="submission" date="2017-12" db="EMBL/GenBank/DDBJ databases">
        <title>Comparative genomics of Botrytis spp.</title>
        <authorList>
            <person name="Valero-Jimenez C.A."/>
            <person name="Tapia P."/>
            <person name="Veloso J."/>
            <person name="Silva-Moreno E."/>
            <person name="Staats M."/>
            <person name="Valdes J.H."/>
            <person name="Van Kan J.A.L."/>
        </authorList>
    </citation>
    <scope>NUCLEOTIDE SEQUENCE [LARGE SCALE GENOMIC DNA]</scope>
    <source>
        <strain evidence="1 2">MUCL11595</strain>
    </source>
</reference>
<accession>A0A4Z1IB14</accession>
<comment type="caution">
    <text evidence="1">The sequence shown here is derived from an EMBL/GenBank/DDBJ whole genome shotgun (WGS) entry which is preliminary data.</text>
</comment>
<proteinExistence type="predicted"/>
<organism evidence="1 2">
    <name type="scientific">Botryotinia convoluta</name>
    <dbReference type="NCBI Taxonomy" id="54673"/>
    <lineage>
        <taxon>Eukaryota</taxon>
        <taxon>Fungi</taxon>
        <taxon>Dikarya</taxon>
        <taxon>Ascomycota</taxon>
        <taxon>Pezizomycotina</taxon>
        <taxon>Leotiomycetes</taxon>
        <taxon>Helotiales</taxon>
        <taxon>Sclerotiniaceae</taxon>
        <taxon>Botryotinia</taxon>
    </lineage>
</organism>
<evidence type="ECO:0000313" key="2">
    <source>
        <dbReference type="Proteomes" id="UP000297527"/>
    </source>
</evidence>
<dbReference type="EMBL" id="PQXN01000082">
    <property type="protein sequence ID" value="TGO56110.1"/>
    <property type="molecule type" value="Genomic_DNA"/>
</dbReference>
<keyword evidence="2" id="KW-1185">Reference proteome</keyword>
<sequence length="244" mass="27860">MIGNDASILVGEHLGFRKRIPREFGMYLSWFQATFPTIETGKLTVDAAPLFLACGILCRSVGPDPCILICNRRIKSSVFELGRNFPELKGEYPESHLYITCRTFLGSGQKTERVWEEMSERQKEATILLALLINVIDTLVLEDWLDGEMEHQDLNLSILTTELGAGEEDQKGVYRGSFASMMVGLACHKVGKRLRPELVVFKAVWRGDVLGEKWPVWMEDERVREREREMREVDFFGGRGKEVD</sequence>
<dbReference type="AlphaFoldDB" id="A0A4Z1IB14"/>
<protein>
    <submittedName>
        <fullName evidence="1">Uncharacterized protein</fullName>
    </submittedName>
</protein>
<name>A0A4Z1IB14_9HELO</name>
<dbReference type="OrthoDB" id="2434664at2759"/>
<gene>
    <name evidence="1" type="ORF">BCON_0082g00230</name>
</gene>
<dbReference type="Proteomes" id="UP000297527">
    <property type="component" value="Unassembled WGS sequence"/>
</dbReference>
<evidence type="ECO:0000313" key="1">
    <source>
        <dbReference type="EMBL" id="TGO56110.1"/>
    </source>
</evidence>